<dbReference type="Pfam" id="PF06985">
    <property type="entry name" value="HET"/>
    <property type="match status" value="1"/>
</dbReference>
<dbReference type="Proteomes" id="UP001498398">
    <property type="component" value="Unassembled WGS sequence"/>
</dbReference>
<dbReference type="PANTHER" id="PTHR24148:SF64">
    <property type="entry name" value="HETEROKARYON INCOMPATIBILITY DOMAIN-CONTAINING PROTEIN"/>
    <property type="match status" value="1"/>
</dbReference>
<comment type="caution">
    <text evidence="2">The sequence shown here is derived from an EMBL/GenBank/DDBJ whole genome shotgun (WGS) entry which is preliminary data.</text>
</comment>
<organism evidence="2 3">
    <name type="scientific">Marasmiellus scandens</name>
    <dbReference type="NCBI Taxonomy" id="2682957"/>
    <lineage>
        <taxon>Eukaryota</taxon>
        <taxon>Fungi</taxon>
        <taxon>Dikarya</taxon>
        <taxon>Basidiomycota</taxon>
        <taxon>Agaricomycotina</taxon>
        <taxon>Agaricomycetes</taxon>
        <taxon>Agaricomycetidae</taxon>
        <taxon>Agaricales</taxon>
        <taxon>Marasmiineae</taxon>
        <taxon>Omphalotaceae</taxon>
        <taxon>Marasmiellus</taxon>
    </lineage>
</organism>
<sequence length="572" mass="64021">MPGLASSHRCLAYAEAYAKLGETVPPLRWWESLEPNRELGSFKRPKNCIHQNKLIIADEDNFPYIAVSYVWDINPQHLRWEGRRVTSQALGIAERLSKHTPLPLWIDAICIHQDDEAVKMVELAKMADIYHGAVAVLCLIPEIQSGISKTVSQSIEMMKTDACQSLEKSGHFYGSYMFATLGGNCSLQELYASRWWTRAWTYQEAILNSNTYLVGPHDDTIPISHILQIALCIRRYAATMPTEPTFGQSMVFWDSTASMVEATSRALPLGDAMACVWRRDATVRHDLVYALLGVCRFEQIVPDYSKPLNDVLANLVEYASTNGDYSWISWCHTIPLDAEEGMCLVPIPDDVRSCTTTSISKLVSRVVSPFPPTRISRNKGVLIPYQSTGVVRWRSPPQNLTDTMTTLEERGFGKGEMWDMLFGMHIGLVADIEATIGASGMAEVLLRMVLLMESGTFNFSPEYRDMPGRLPYMQGYAFMNCVGMAGQCWRGTLLVIAESQGGTAVIPANVDEDISKKARLYILPVELSQQRSVVILVYDETRFHVSGIGIMIEKQGTGRGTWQSCRFGKRSP</sequence>
<evidence type="ECO:0000313" key="2">
    <source>
        <dbReference type="EMBL" id="KAK7442221.1"/>
    </source>
</evidence>
<feature type="domain" description="Heterokaryon incompatibility" evidence="1">
    <location>
        <begin position="64"/>
        <end position="204"/>
    </location>
</feature>
<name>A0ABR1IZU4_9AGAR</name>
<accession>A0ABR1IZU4</accession>
<proteinExistence type="predicted"/>
<gene>
    <name evidence="2" type="ORF">VKT23_016192</name>
</gene>
<reference evidence="2 3" key="1">
    <citation type="submission" date="2024-01" db="EMBL/GenBank/DDBJ databases">
        <title>A draft genome for the cacao thread blight pathogen Marasmiellus scandens.</title>
        <authorList>
            <person name="Baruah I.K."/>
            <person name="Leung J."/>
            <person name="Bukari Y."/>
            <person name="Amoako-Attah I."/>
            <person name="Meinhardt L.W."/>
            <person name="Bailey B.A."/>
            <person name="Cohen S.P."/>
        </authorList>
    </citation>
    <scope>NUCLEOTIDE SEQUENCE [LARGE SCALE GENOMIC DNA]</scope>
    <source>
        <strain evidence="2 3">GH-19</strain>
    </source>
</reference>
<evidence type="ECO:0000313" key="3">
    <source>
        <dbReference type="Proteomes" id="UP001498398"/>
    </source>
</evidence>
<dbReference type="InterPro" id="IPR010730">
    <property type="entry name" value="HET"/>
</dbReference>
<dbReference type="EMBL" id="JBANRG010000059">
    <property type="protein sequence ID" value="KAK7442221.1"/>
    <property type="molecule type" value="Genomic_DNA"/>
</dbReference>
<dbReference type="InterPro" id="IPR052895">
    <property type="entry name" value="HetReg/Transcr_Mod"/>
</dbReference>
<evidence type="ECO:0000259" key="1">
    <source>
        <dbReference type="Pfam" id="PF06985"/>
    </source>
</evidence>
<dbReference type="PANTHER" id="PTHR24148">
    <property type="entry name" value="ANKYRIN REPEAT DOMAIN-CONTAINING PROTEIN 39 HOMOLOG-RELATED"/>
    <property type="match status" value="1"/>
</dbReference>
<keyword evidence="3" id="KW-1185">Reference proteome</keyword>
<protein>
    <recommendedName>
        <fullName evidence="1">Heterokaryon incompatibility domain-containing protein</fullName>
    </recommendedName>
</protein>